<dbReference type="AlphaFoldDB" id="A0A7K3W742"/>
<evidence type="ECO:0000259" key="1">
    <source>
        <dbReference type="Pfam" id="PF13622"/>
    </source>
</evidence>
<dbReference type="Proteomes" id="UP000470246">
    <property type="component" value="Unassembled WGS sequence"/>
</dbReference>
<feature type="domain" description="Acyl-CoA thioesterase-like N-terminal HotDog" evidence="1">
    <location>
        <begin position="29"/>
        <end position="107"/>
    </location>
</feature>
<accession>A0A7K3W742</accession>
<protein>
    <submittedName>
        <fullName evidence="3">Thioesterase family protein</fullName>
    </submittedName>
</protein>
<evidence type="ECO:0000313" key="4">
    <source>
        <dbReference type="Proteomes" id="UP000470246"/>
    </source>
</evidence>
<keyword evidence="4" id="KW-1185">Reference proteome</keyword>
<dbReference type="EMBL" id="JAAGWF010000023">
    <property type="protein sequence ID" value="NEK60024.1"/>
    <property type="molecule type" value="Genomic_DNA"/>
</dbReference>
<dbReference type="InterPro" id="IPR049449">
    <property type="entry name" value="TesB_ACOT8-like_N"/>
</dbReference>
<comment type="caution">
    <text evidence="3">The sequence shown here is derived from an EMBL/GenBank/DDBJ whole genome shotgun (WGS) entry which is preliminary data.</text>
</comment>
<evidence type="ECO:0000259" key="2">
    <source>
        <dbReference type="Pfam" id="PF20789"/>
    </source>
</evidence>
<name>A0A7K3W742_9ACTN</name>
<dbReference type="InterPro" id="IPR029069">
    <property type="entry name" value="HotDog_dom_sf"/>
</dbReference>
<dbReference type="Gene3D" id="2.40.160.210">
    <property type="entry name" value="Acyl-CoA thioesterase, double hotdog domain"/>
    <property type="match status" value="1"/>
</dbReference>
<evidence type="ECO:0000313" key="3">
    <source>
        <dbReference type="EMBL" id="NEK60024.1"/>
    </source>
</evidence>
<proteinExistence type="predicted"/>
<dbReference type="SUPFAM" id="SSF54637">
    <property type="entry name" value="Thioesterase/thiol ester dehydrase-isomerase"/>
    <property type="match status" value="2"/>
</dbReference>
<dbReference type="Pfam" id="PF20789">
    <property type="entry name" value="4HBT_3C"/>
    <property type="match status" value="1"/>
</dbReference>
<sequence>MDLSSTTALGPRRRAVAVTTVQQAGLVFDPSWRSFSSIQGGLVVGHLLEAAASHAGASPRAVTAHLLGGVVPDEPVRLTTSSDRDGRTGSVRAELLQDGGLRAVAQVLTLARPATPVVEPYPPGDGYRPEDGVPFELPRDYVPIAEHTEIRALGPSRPLAGGSEPRLHAWVRVRGGLAPLVQLGVLLDALPPSLFAVRTVPAAMPTVELTAHLAGPPPATGAWVRVDQRTAWADADVAVDDVELRAVDGSLVAWGRQTRRLPAL</sequence>
<dbReference type="Pfam" id="PF13622">
    <property type="entry name" value="4HBT_3"/>
    <property type="match status" value="1"/>
</dbReference>
<feature type="domain" description="Acyl-CoA thioesterase-like C-terminal" evidence="2">
    <location>
        <begin position="130"/>
        <end position="258"/>
    </location>
</feature>
<dbReference type="InterPro" id="IPR042171">
    <property type="entry name" value="Acyl-CoA_hotdog"/>
</dbReference>
<dbReference type="RefSeq" id="WP_163483399.1">
    <property type="nucleotide sequence ID" value="NZ_JAAGWF010000023.1"/>
</dbReference>
<organism evidence="3 4">
    <name type="scientific">Geodermatophilus sabuli</name>
    <dbReference type="NCBI Taxonomy" id="1564158"/>
    <lineage>
        <taxon>Bacteria</taxon>
        <taxon>Bacillati</taxon>
        <taxon>Actinomycetota</taxon>
        <taxon>Actinomycetes</taxon>
        <taxon>Geodermatophilales</taxon>
        <taxon>Geodermatophilaceae</taxon>
        <taxon>Geodermatophilus</taxon>
    </lineage>
</organism>
<gene>
    <name evidence="3" type="ORF">GCU56_19395</name>
</gene>
<reference evidence="3 4" key="1">
    <citation type="submission" date="2020-02" db="EMBL/GenBank/DDBJ databases">
        <title>Geodermatophilus sabuli CPCC 205279 I12A-02694.</title>
        <authorList>
            <person name="Jiang Z."/>
        </authorList>
    </citation>
    <scope>NUCLEOTIDE SEQUENCE [LARGE SCALE GENOMIC DNA]</scope>
    <source>
        <strain evidence="3 4">I12A-02694</strain>
    </source>
</reference>
<dbReference type="InterPro" id="IPR049450">
    <property type="entry name" value="ACOT8-like_C"/>
</dbReference>